<dbReference type="AlphaFoldDB" id="A0AAU7NRH1"/>
<protein>
    <submittedName>
        <fullName evidence="2">Uncharacterized protein</fullName>
    </submittedName>
</protein>
<feature type="compositionally biased region" description="Basic and acidic residues" evidence="1">
    <location>
        <begin position="158"/>
        <end position="169"/>
    </location>
</feature>
<evidence type="ECO:0000256" key="1">
    <source>
        <dbReference type="SAM" id="MobiDB-lite"/>
    </source>
</evidence>
<sequence>MLAAPPSFAAMARKTMTRKLYHKTAQCVASKIGASHTQGGVKSVFVLELADVSTGELSIKFFNVELTKNGNYTVGRNSDFAKLYRLTIGENHSKRFSRANQLLSHFHGFEFSITDEVSKGQNGKRFKKVTKILPKHPVISDDWTPTGMLKMKPRKRPKSADSKGNEKAKSRQQVGKKKAKSRQKLGNDKTLQTPKTLDRPRKHLV</sequence>
<gene>
    <name evidence="2" type="ORF">Q9L42_014440</name>
</gene>
<accession>A0AAU7NRH1</accession>
<dbReference type="RefSeq" id="WP_349431307.1">
    <property type="nucleotide sequence ID" value="NZ_CP157743.1"/>
</dbReference>
<reference evidence="2 3" key="1">
    <citation type="journal article" date="2024" name="Microbiology">
        <title>Methylomarinum rosea sp. nov., a novel halophilic methanotrophic bacterium from the hypersaline Lake Elton.</title>
        <authorList>
            <person name="Suleimanov R.Z."/>
            <person name="Oshkin I.Y."/>
            <person name="Danilova O.V."/>
            <person name="Suzina N.E."/>
            <person name="Dedysh S.N."/>
        </authorList>
    </citation>
    <scope>NUCLEOTIDE SEQUENCE [LARGE SCALE GENOMIC DNA]</scope>
    <source>
        <strain evidence="2 3">Ch1-1</strain>
    </source>
</reference>
<dbReference type="Proteomes" id="UP001225378">
    <property type="component" value="Chromosome"/>
</dbReference>
<feature type="region of interest" description="Disordered" evidence="1">
    <location>
        <begin position="141"/>
        <end position="205"/>
    </location>
</feature>
<dbReference type="EMBL" id="CP157743">
    <property type="protein sequence ID" value="XBS19550.1"/>
    <property type="molecule type" value="Genomic_DNA"/>
</dbReference>
<evidence type="ECO:0000313" key="2">
    <source>
        <dbReference type="EMBL" id="XBS19550.1"/>
    </source>
</evidence>
<name>A0AAU7NRH1_9GAMM</name>
<keyword evidence="3" id="KW-1185">Reference proteome</keyword>
<organism evidence="2 3">
    <name type="scientific">Methylomarinum roseum</name>
    <dbReference type="NCBI Taxonomy" id="3067653"/>
    <lineage>
        <taxon>Bacteria</taxon>
        <taxon>Pseudomonadati</taxon>
        <taxon>Pseudomonadota</taxon>
        <taxon>Gammaproteobacteria</taxon>
        <taxon>Methylococcales</taxon>
        <taxon>Methylococcaceae</taxon>
        <taxon>Methylomarinum</taxon>
    </lineage>
</organism>
<feature type="compositionally biased region" description="Basic residues" evidence="1">
    <location>
        <begin position="174"/>
        <end position="183"/>
    </location>
</feature>
<evidence type="ECO:0000313" key="3">
    <source>
        <dbReference type="Proteomes" id="UP001225378"/>
    </source>
</evidence>
<proteinExistence type="predicted"/>
<dbReference type="KEGG" id="mech:Q9L42_014440"/>